<feature type="region of interest" description="Disordered" evidence="6">
    <location>
        <begin position="1"/>
        <end position="96"/>
    </location>
</feature>
<feature type="compositionally biased region" description="Basic and acidic residues" evidence="6">
    <location>
        <begin position="1"/>
        <end position="18"/>
    </location>
</feature>
<evidence type="ECO:0000256" key="2">
    <source>
        <dbReference type="ARBA" id="ARBA00009583"/>
    </source>
</evidence>
<gene>
    <name evidence="8" type="ORF">PTSG_08043</name>
</gene>
<evidence type="ECO:0008006" key="10">
    <source>
        <dbReference type="Google" id="ProtNLM"/>
    </source>
</evidence>
<dbReference type="GeneID" id="16071626"/>
<accession>F2UHU3</accession>
<sequence length="380" mass="42411">MSGEERQALMKKDKKDLEAGPFGPPQPTGLPAYGSATSSAYPGSSAPPPQGMMPPGQPGAPMAEMMDPSGMASPPPPPPPVGQQQQQGVPSAPPAYVPQAAENEVDVNELPPAYEDDVSCSAGIKRNQHKMCLVFTLGLLTVIILRILAAFDVLPEPANSNLNNPAIFWPIFAGVYLIYFIECTCSSTGAFTRNKTMQPELLVQQVQQSPPNINWFIQCYHYETRHRTRTVRDSNGNTRTEHYTERVRVNTHSARQTYTMPHWRDSSPQWLPPTHSLTKHKFYFGFSFSNASAAQRYNTEKAIFIATNNRDVHFDFNENRTIAGFRKHVLGIREGASLPCSVRQDMFWLTAVLGLSWLFRVHLSSFTGLHRYTFIKLIDA</sequence>
<dbReference type="InterPro" id="IPR026767">
    <property type="entry name" value="Tmem151"/>
</dbReference>
<protein>
    <recommendedName>
        <fullName evidence="10">Transmembrane protein</fullName>
    </recommendedName>
</protein>
<organism evidence="9">
    <name type="scientific">Salpingoeca rosetta (strain ATCC 50818 / BSB-021)</name>
    <dbReference type="NCBI Taxonomy" id="946362"/>
    <lineage>
        <taxon>Eukaryota</taxon>
        <taxon>Choanoflagellata</taxon>
        <taxon>Craspedida</taxon>
        <taxon>Salpingoecidae</taxon>
        <taxon>Salpingoeca</taxon>
    </lineage>
</organism>
<evidence type="ECO:0000313" key="8">
    <source>
        <dbReference type="EMBL" id="EGD76692.1"/>
    </source>
</evidence>
<dbReference type="InParanoid" id="F2UHU3"/>
<dbReference type="GO" id="GO:0016020">
    <property type="term" value="C:membrane"/>
    <property type="evidence" value="ECO:0007669"/>
    <property type="project" value="UniProtKB-SubCell"/>
</dbReference>
<evidence type="ECO:0000256" key="4">
    <source>
        <dbReference type="ARBA" id="ARBA00022989"/>
    </source>
</evidence>
<dbReference type="PANTHER" id="PTHR31893:SF5">
    <property type="entry name" value="TRANSMEMBRANE PROTEIN 151 HOMOLOG"/>
    <property type="match status" value="1"/>
</dbReference>
<evidence type="ECO:0000256" key="7">
    <source>
        <dbReference type="SAM" id="Phobius"/>
    </source>
</evidence>
<keyword evidence="9" id="KW-1185">Reference proteome</keyword>
<evidence type="ECO:0000256" key="6">
    <source>
        <dbReference type="SAM" id="MobiDB-lite"/>
    </source>
</evidence>
<feature type="compositionally biased region" description="Low complexity" evidence="6">
    <location>
        <begin position="31"/>
        <end position="44"/>
    </location>
</feature>
<evidence type="ECO:0000256" key="5">
    <source>
        <dbReference type="ARBA" id="ARBA00023136"/>
    </source>
</evidence>
<evidence type="ECO:0000256" key="3">
    <source>
        <dbReference type="ARBA" id="ARBA00022692"/>
    </source>
</evidence>
<keyword evidence="3 7" id="KW-0812">Transmembrane</keyword>
<dbReference type="OrthoDB" id="190434at2759"/>
<keyword evidence="5 7" id="KW-0472">Membrane</keyword>
<dbReference type="Pfam" id="PF14857">
    <property type="entry name" value="TMEM151"/>
    <property type="match status" value="1"/>
</dbReference>
<comment type="subcellular location">
    <subcellularLocation>
        <location evidence="1">Membrane</location>
        <topology evidence="1">Multi-pass membrane protein</topology>
    </subcellularLocation>
</comment>
<proteinExistence type="inferred from homology"/>
<dbReference type="Proteomes" id="UP000007799">
    <property type="component" value="Unassembled WGS sequence"/>
</dbReference>
<dbReference type="OMA" id="AWTENAF"/>
<feature type="transmembrane region" description="Helical" evidence="7">
    <location>
        <begin position="166"/>
        <end position="191"/>
    </location>
</feature>
<evidence type="ECO:0000313" key="9">
    <source>
        <dbReference type="Proteomes" id="UP000007799"/>
    </source>
</evidence>
<dbReference type="KEGG" id="sre:PTSG_08043"/>
<comment type="similarity">
    <text evidence="2">Belongs to the TMEM151 family.</text>
</comment>
<evidence type="ECO:0000256" key="1">
    <source>
        <dbReference type="ARBA" id="ARBA00004141"/>
    </source>
</evidence>
<dbReference type="AlphaFoldDB" id="F2UHU3"/>
<feature type="transmembrane region" description="Helical" evidence="7">
    <location>
        <begin position="132"/>
        <end position="154"/>
    </location>
</feature>
<feature type="compositionally biased region" description="Low complexity" evidence="6">
    <location>
        <begin position="59"/>
        <end position="72"/>
    </location>
</feature>
<reference evidence="8" key="1">
    <citation type="submission" date="2009-08" db="EMBL/GenBank/DDBJ databases">
        <title>Annotation of Salpingoeca rosetta.</title>
        <authorList>
            <consortium name="The Broad Institute Genome Sequencing Platform"/>
            <person name="Russ C."/>
            <person name="Cuomo C."/>
            <person name="Burger G."/>
            <person name="Gray M.W."/>
            <person name="Holland P.W.H."/>
            <person name="King N."/>
            <person name="Lang F.B.F."/>
            <person name="Roger A.J."/>
            <person name="Ruiz-Trillo I."/>
            <person name="Young S.K."/>
            <person name="Zeng Q."/>
            <person name="Gargeya S."/>
            <person name="Alvarado L."/>
            <person name="Berlin A."/>
            <person name="Chapman S.B."/>
            <person name="Chen Z."/>
            <person name="Freedman E."/>
            <person name="Gellesch M."/>
            <person name="Goldberg J."/>
            <person name="Griggs A."/>
            <person name="Gujja S."/>
            <person name="Heilman E."/>
            <person name="Heiman D."/>
            <person name="Howarth C."/>
            <person name="Mehta T."/>
            <person name="Neiman D."/>
            <person name="Pearson M."/>
            <person name="Roberts A."/>
            <person name="Saif S."/>
            <person name="Shea T."/>
            <person name="Shenoy N."/>
            <person name="Sisk P."/>
            <person name="Stolte C."/>
            <person name="Sykes S."/>
            <person name="White J."/>
            <person name="Yandava C."/>
            <person name="Haas B."/>
            <person name="Nusbaum C."/>
            <person name="Birren B."/>
        </authorList>
    </citation>
    <scope>NUCLEOTIDE SEQUENCE [LARGE SCALE GENOMIC DNA]</scope>
    <source>
        <strain evidence="8">ATCC 50818</strain>
    </source>
</reference>
<dbReference type="PANTHER" id="PTHR31893">
    <property type="entry name" value="TRANSMEMBRANE PROTEIN 151 HOMOLOG"/>
    <property type="match status" value="1"/>
</dbReference>
<name>F2UHU3_SALR5</name>
<feature type="compositionally biased region" description="Pro residues" evidence="6">
    <location>
        <begin position="45"/>
        <end position="58"/>
    </location>
</feature>
<dbReference type="RefSeq" id="XP_004991064.1">
    <property type="nucleotide sequence ID" value="XM_004991007.1"/>
</dbReference>
<dbReference type="EMBL" id="GL832975">
    <property type="protein sequence ID" value="EGD76692.1"/>
    <property type="molecule type" value="Genomic_DNA"/>
</dbReference>
<keyword evidence="4 7" id="KW-1133">Transmembrane helix</keyword>